<dbReference type="InterPro" id="IPR020846">
    <property type="entry name" value="MFS_dom"/>
</dbReference>
<feature type="compositionally biased region" description="Polar residues" evidence="3">
    <location>
        <begin position="17"/>
        <end position="34"/>
    </location>
</feature>
<keyword evidence="4" id="KW-0812">Transmembrane</keyword>
<feature type="transmembrane region" description="Helical" evidence="4">
    <location>
        <begin position="234"/>
        <end position="256"/>
    </location>
</feature>
<evidence type="ECO:0000313" key="6">
    <source>
        <dbReference type="EMBL" id="RDW82508.1"/>
    </source>
</evidence>
<feature type="transmembrane region" description="Helical" evidence="4">
    <location>
        <begin position="404"/>
        <end position="430"/>
    </location>
</feature>
<dbReference type="GO" id="GO:0022857">
    <property type="term" value="F:transmembrane transporter activity"/>
    <property type="evidence" value="ECO:0007669"/>
    <property type="project" value="InterPro"/>
</dbReference>
<keyword evidence="7" id="KW-1185">Reference proteome</keyword>
<dbReference type="Pfam" id="PF07690">
    <property type="entry name" value="MFS_1"/>
    <property type="match status" value="1"/>
</dbReference>
<dbReference type="EMBL" id="PDLM01000003">
    <property type="protein sequence ID" value="RDW82508.1"/>
    <property type="molecule type" value="Genomic_DNA"/>
</dbReference>
<evidence type="ECO:0000256" key="2">
    <source>
        <dbReference type="ARBA" id="ARBA00006727"/>
    </source>
</evidence>
<feature type="domain" description="Major facilitator superfamily (MFS) profile" evidence="5">
    <location>
        <begin position="77"/>
        <end position="457"/>
    </location>
</feature>
<feature type="region of interest" description="Disordered" evidence="3">
    <location>
        <begin position="17"/>
        <end position="51"/>
    </location>
</feature>
<dbReference type="GO" id="GO:0016020">
    <property type="term" value="C:membrane"/>
    <property type="evidence" value="ECO:0007669"/>
    <property type="project" value="UniProtKB-SubCell"/>
</dbReference>
<dbReference type="PANTHER" id="PTHR11360:SF230">
    <property type="entry name" value="MONOCARBOXYLATE TRANSPORTER, PUTATIVE (AFU_ORTHOLOGUE AFUA_2G12790)-RELATED"/>
    <property type="match status" value="1"/>
</dbReference>
<evidence type="ECO:0000256" key="3">
    <source>
        <dbReference type="SAM" id="MobiDB-lite"/>
    </source>
</evidence>
<comment type="similarity">
    <text evidence="2">Belongs to the major facilitator superfamily. Monocarboxylate porter (TC 2.A.1.13) family.</text>
</comment>
<feature type="transmembrane region" description="Helical" evidence="4">
    <location>
        <begin position="118"/>
        <end position="140"/>
    </location>
</feature>
<name>A0A3D8S9N0_9HELO</name>
<dbReference type="InterPro" id="IPR036259">
    <property type="entry name" value="MFS_trans_sf"/>
</dbReference>
<dbReference type="Proteomes" id="UP000256645">
    <property type="component" value="Unassembled WGS sequence"/>
</dbReference>
<sequence length="468" mass="50942">MARNVPASASSLELRNMSAPTMPQPHSTATTPANSKEAHAHSAPAPPADQLPMPYDLEPSTTIASRIHTFPEGGLRAWVVVFGSFCVIASTYGLISSAGLFQSYWQANQLSAYRSRDIGWITAVNVFLNLILGVQIGPLFDKYGPKYLLLVGAVFYVASLLLLAQCMKYWHFMLVYGILSGMSSALLTTSSLAVVAHWFEAKRGMASGIAFVGSSVGGIVFPLTLSPMLEKLSWAWAMRIIALVVGVLVVIGNLCIRGRLPPRKNGGAIDLKCFRDMRFTWATVGISCFEFALFGALGLIPTYTIMQGFSVQTSFNIIAILNAGSALGRSMSGWFSDRYGRFNTMILTLIWSLVVVFGLWMPVGNHVVLFYFFAPLFGFGSGSIISMAPVCIGQLCKADEYGQWYGTSYSLVSFATLLCIPIGGALLPVAGASGFAAFWGGVLILSLFSFMMARWACQEYRWQWRAKI</sequence>
<evidence type="ECO:0000256" key="4">
    <source>
        <dbReference type="SAM" id="Phobius"/>
    </source>
</evidence>
<keyword evidence="4" id="KW-0472">Membrane</keyword>
<organism evidence="6 7">
    <name type="scientific">Coleophoma cylindrospora</name>
    <dbReference type="NCBI Taxonomy" id="1849047"/>
    <lineage>
        <taxon>Eukaryota</taxon>
        <taxon>Fungi</taxon>
        <taxon>Dikarya</taxon>
        <taxon>Ascomycota</taxon>
        <taxon>Pezizomycotina</taxon>
        <taxon>Leotiomycetes</taxon>
        <taxon>Helotiales</taxon>
        <taxon>Dermateaceae</taxon>
        <taxon>Coleophoma</taxon>
    </lineage>
</organism>
<accession>A0A3D8S9N0</accession>
<dbReference type="PROSITE" id="PS50850">
    <property type="entry name" value="MFS"/>
    <property type="match status" value="1"/>
</dbReference>
<evidence type="ECO:0000313" key="7">
    <source>
        <dbReference type="Proteomes" id="UP000256645"/>
    </source>
</evidence>
<comment type="caution">
    <text evidence="6">The sequence shown here is derived from an EMBL/GenBank/DDBJ whole genome shotgun (WGS) entry which is preliminary data.</text>
</comment>
<feature type="transmembrane region" description="Helical" evidence="4">
    <location>
        <begin position="208"/>
        <end position="228"/>
    </location>
</feature>
<comment type="subcellular location">
    <subcellularLocation>
        <location evidence="1">Membrane</location>
        <topology evidence="1">Multi-pass membrane protein</topology>
    </subcellularLocation>
</comment>
<protein>
    <submittedName>
        <fullName evidence="6">MFS monocarboxylate transporter-2</fullName>
    </submittedName>
</protein>
<gene>
    <name evidence="6" type="ORF">BP6252_03620</name>
</gene>
<feature type="transmembrane region" description="Helical" evidence="4">
    <location>
        <begin position="369"/>
        <end position="392"/>
    </location>
</feature>
<dbReference type="Gene3D" id="1.20.1250.20">
    <property type="entry name" value="MFS general substrate transporter like domains"/>
    <property type="match status" value="1"/>
</dbReference>
<feature type="transmembrane region" description="Helical" evidence="4">
    <location>
        <begin position="170"/>
        <end position="196"/>
    </location>
</feature>
<dbReference type="OrthoDB" id="6499973at2759"/>
<dbReference type="InterPro" id="IPR011701">
    <property type="entry name" value="MFS"/>
</dbReference>
<dbReference type="SUPFAM" id="SSF103473">
    <property type="entry name" value="MFS general substrate transporter"/>
    <property type="match status" value="1"/>
</dbReference>
<evidence type="ECO:0000259" key="5">
    <source>
        <dbReference type="PROSITE" id="PS50850"/>
    </source>
</evidence>
<feature type="transmembrane region" description="Helical" evidence="4">
    <location>
        <begin position="279"/>
        <end position="303"/>
    </location>
</feature>
<proteinExistence type="inferred from homology"/>
<feature type="transmembrane region" description="Helical" evidence="4">
    <location>
        <begin position="436"/>
        <end position="457"/>
    </location>
</feature>
<evidence type="ECO:0000256" key="1">
    <source>
        <dbReference type="ARBA" id="ARBA00004141"/>
    </source>
</evidence>
<keyword evidence="4" id="KW-1133">Transmembrane helix</keyword>
<feature type="transmembrane region" description="Helical" evidence="4">
    <location>
        <begin position="309"/>
        <end position="330"/>
    </location>
</feature>
<reference evidence="6 7" key="1">
    <citation type="journal article" date="2018" name="IMA Fungus">
        <title>IMA Genome-F 9: Draft genome sequence of Annulohypoxylon stygium, Aspergillus mulundensis, Berkeleyomyces basicola (syn. Thielaviopsis basicola), Ceratocystis smalleyi, two Cercospora beticola strains, Coleophoma cylindrospora, Fusarium fracticaudum, Phialophora cf. hyalina, and Morchella septimelata.</title>
        <authorList>
            <person name="Wingfield B.D."/>
            <person name="Bills G.F."/>
            <person name="Dong Y."/>
            <person name="Huang W."/>
            <person name="Nel W.J."/>
            <person name="Swalarsk-Parry B.S."/>
            <person name="Vaghefi N."/>
            <person name="Wilken P.M."/>
            <person name="An Z."/>
            <person name="de Beer Z.W."/>
            <person name="De Vos L."/>
            <person name="Chen L."/>
            <person name="Duong T.A."/>
            <person name="Gao Y."/>
            <person name="Hammerbacher A."/>
            <person name="Kikkert J.R."/>
            <person name="Li Y."/>
            <person name="Li H."/>
            <person name="Li K."/>
            <person name="Li Q."/>
            <person name="Liu X."/>
            <person name="Ma X."/>
            <person name="Naidoo K."/>
            <person name="Pethybridge S.J."/>
            <person name="Sun J."/>
            <person name="Steenkamp E.T."/>
            <person name="van der Nest M.A."/>
            <person name="van Wyk S."/>
            <person name="Wingfield M.J."/>
            <person name="Xiong C."/>
            <person name="Yue Q."/>
            <person name="Zhang X."/>
        </authorList>
    </citation>
    <scope>NUCLEOTIDE SEQUENCE [LARGE SCALE GENOMIC DNA]</scope>
    <source>
        <strain evidence="6 7">BP6252</strain>
    </source>
</reference>
<feature type="transmembrane region" description="Helical" evidence="4">
    <location>
        <begin position="75"/>
        <end position="98"/>
    </location>
</feature>
<dbReference type="AlphaFoldDB" id="A0A3D8S9N0"/>
<feature type="transmembrane region" description="Helical" evidence="4">
    <location>
        <begin position="342"/>
        <end position="363"/>
    </location>
</feature>
<feature type="transmembrane region" description="Helical" evidence="4">
    <location>
        <begin position="147"/>
        <end position="164"/>
    </location>
</feature>
<dbReference type="PANTHER" id="PTHR11360">
    <property type="entry name" value="MONOCARBOXYLATE TRANSPORTER"/>
    <property type="match status" value="1"/>
</dbReference>
<dbReference type="InterPro" id="IPR050327">
    <property type="entry name" value="Proton-linked_MCT"/>
</dbReference>